<dbReference type="OrthoDB" id="10655875at2759"/>
<evidence type="ECO:0000256" key="1">
    <source>
        <dbReference type="SAM" id="MobiDB-lite"/>
    </source>
</evidence>
<evidence type="ECO:0000313" key="3">
    <source>
        <dbReference type="Proteomes" id="UP000192578"/>
    </source>
</evidence>
<name>A0A9X6NRI8_HYPEX</name>
<gene>
    <name evidence="2" type="ORF">BV898_19760</name>
</gene>
<dbReference type="EMBL" id="MTYJ01000715">
    <property type="protein sequence ID" value="OWA55376.1"/>
    <property type="molecule type" value="Genomic_DNA"/>
</dbReference>
<evidence type="ECO:0000313" key="2">
    <source>
        <dbReference type="EMBL" id="OWA55376.1"/>
    </source>
</evidence>
<feature type="region of interest" description="Disordered" evidence="1">
    <location>
        <begin position="1"/>
        <end position="28"/>
    </location>
</feature>
<comment type="caution">
    <text evidence="2">The sequence shown here is derived from an EMBL/GenBank/DDBJ whole genome shotgun (WGS) entry which is preliminary data.</text>
</comment>
<proteinExistence type="predicted"/>
<accession>A0A9X6NRI8</accession>
<sequence length="478" mass="54033">MPYQHSNADFQNALRDSTGSPYERNDKIRRDDFPQRLAIAMEASGAETSLIPLDGSKVTCLADISAALSHDDALEIIESENNPVRDPLKALKDFLGRIHCKNVFRTTGKLVSPYTEADCQQAHSSVVFVLREAELLPADLIKTFLGILFQSGAPTAVVSCFQFLWSAPDYRDCVFTTAASRDITVDTMASQAATNALRFVKDQTANHFLLGPKVIAVLLNEMADVNGSVQHMDTALKICCMHFYGQYHVSLDKVNKLDPSSEAAGKLFDRLRSLKSCRKFVSDQQPDVRILLLLDCKYFHKFLKMELLRRDKIRIATLTLFDVAVELLSSVGDVPWWEVYVRIVGRQSWTESVKLQHISSDLGDPFVQSLQKCRGILKAMPDELENLSNIWTGLLDKYETTNHADSMDVLLRWQQKSRKGSPLVMLLDDLCRELPTYLNVIFHETMVFDDADLVRERLCCDLRNNTESVLQDPRSLFT</sequence>
<dbReference type="Proteomes" id="UP000192578">
    <property type="component" value="Unassembled WGS sequence"/>
</dbReference>
<organism evidence="2 3">
    <name type="scientific">Hypsibius exemplaris</name>
    <name type="common">Freshwater tardigrade</name>
    <dbReference type="NCBI Taxonomy" id="2072580"/>
    <lineage>
        <taxon>Eukaryota</taxon>
        <taxon>Metazoa</taxon>
        <taxon>Ecdysozoa</taxon>
        <taxon>Tardigrada</taxon>
        <taxon>Eutardigrada</taxon>
        <taxon>Parachela</taxon>
        <taxon>Hypsibioidea</taxon>
        <taxon>Hypsibiidae</taxon>
        <taxon>Hypsibius</taxon>
    </lineage>
</organism>
<feature type="non-terminal residue" evidence="2">
    <location>
        <position position="478"/>
    </location>
</feature>
<feature type="compositionally biased region" description="Polar residues" evidence="1">
    <location>
        <begin position="1"/>
        <end position="20"/>
    </location>
</feature>
<dbReference type="AlphaFoldDB" id="A0A9X6NRI8"/>
<reference evidence="3" key="1">
    <citation type="submission" date="2017-01" db="EMBL/GenBank/DDBJ databases">
        <title>Comparative genomics of anhydrobiosis in the tardigrade Hypsibius dujardini.</title>
        <authorList>
            <person name="Yoshida Y."/>
            <person name="Koutsovoulos G."/>
            <person name="Laetsch D."/>
            <person name="Stevens L."/>
            <person name="Kumar S."/>
            <person name="Horikawa D."/>
            <person name="Ishino K."/>
            <person name="Komine S."/>
            <person name="Tomita M."/>
            <person name="Blaxter M."/>
            <person name="Arakawa K."/>
        </authorList>
    </citation>
    <scope>NUCLEOTIDE SEQUENCE [LARGE SCALE GENOMIC DNA]</scope>
    <source>
        <strain evidence="3">Z151</strain>
    </source>
</reference>
<protein>
    <submittedName>
        <fullName evidence="2">Uncharacterized protein</fullName>
    </submittedName>
</protein>
<keyword evidence="3" id="KW-1185">Reference proteome</keyword>